<evidence type="ECO:0008006" key="3">
    <source>
        <dbReference type="Google" id="ProtNLM"/>
    </source>
</evidence>
<accession>A0A919F5M8</accession>
<reference evidence="1" key="2">
    <citation type="submission" date="2020-09" db="EMBL/GenBank/DDBJ databases">
        <authorList>
            <person name="Sun Q."/>
            <person name="Ohkuma M."/>
        </authorList>
    </citation>
    <scope>NUCLEOTIDE SEQUENCE</scope>
    <source>
        <strain evidence="1">JCM 13306</strain>
    </source>
</reference>
<keyword evidence="2" id="KW-1185">Reference proteome</keyword>
<dbReference type="Proteomes" id="UP000623958">
    <property type="component" value="Unassembled WGS sequence"/>
</dbReference>
<dbReference type="EMBL" id="BNBA01000004">
    <property type="protein sequence ID" value="GHH48861.1"/>
    <property type="molecule type" value="Genomic_DNA"/>
</dbReference>
<dbReference type="Pfam" id="PF11828">
    <property type="entry name" value="DUF3348"/>
    <property type="match status" value="1"/>
</dbReference>
<gene>
    <name evidence="1" type="ORF">GCM10009090_07470</name>
</gene>
<evidence type="ECO:0000313" key="2">
    <source>
        <dbReference type="Proteomes" id="UP000623958"/>
    </source>
</evidence>
<evidence type="ECO:0000313" key="1">
    <source>
        <dbReference type="EMBL" id="GHH48861.1"/>
    </source>
</evidence>
<sequence length="229" mass="24517">MQLPRRTPFHGPTFIRLLAGLAETDVQPPRPLPAERLSEWLDINNAIALSAALDGRPLAGVAPPGDAGEDEYAGVRAALAEAIAADRAFDGNGAGAATDYAFFRQRYLALQQTMETGIGQARARLRERLAAQGPGPARLATVDAAMEKALARRERTLLSRAPALLGQHFERLRQGAGLPDQAPSPEDTAAAAPVDWLDGFRKTMQDVLLAELDVRLQPVEGLQAALRTS</sequence>
<organism evidence="1 2">
    <name type="scientific">Xanthomonas boreopolis</name>
    <dbReference type="NCBI Taxonomy" id="86183"/>
    <lineage>
        <taxon>Bacteria</taxon>
        <taxon>Pseudomonadati</taxon>
        <taxon>Pseudomonadota</taxon>
        <taxon>Gammaproteobacteria</taxon>
        <taxon>Lysobacterales</taxon>
        <taxon>Lysobacteraceae</taxon>
        <taxon>Xanthomonas</taxon>
    </lineage>
</organism>
<proteinExistence type="predicted"/>
<comment type="caution">
    <text evidence="1">The sequence shown here is derived from an EMBL/GenBank/DDBJ whole genome shotgun (WGS) entry which is preliminary data.</text>
</comment>
<name>A0A919F5M8_9XANT</name>
<dbReference type="AlphaFoldDB" id="A0A919F5M8"/>
<dbReference type="InterPro" id="IPR021783">
    <property type="entry name" value="DUF3348"/>
</dbReference>
<reference evidence="1" key="1">
    <citation type="journal article" date="2014" name="Int. J. Syst. Evol. Microbiol.">
        <title>Complete genome sequence of Corynebacterium casei LMG S-19264T (=DSM 44701T), isolated from a smear-ripened cheese.</title>
        <authorList>
            <consortium name="US DOE Joint Genome Institute (JGI-PGF)"/>
            <person name="Walter F."/>
            <person name="Albersmeier A."/>
            <person name="Kalinowski J."/>
            <person name="Ruckert C."/>
        </authorList>
    </citation>
    <scope>NUCLEOTIDE SEQUENCE</scope>
    <source>
        <strain evidence="1">JCM 13306</strain>
    </source>
</reference>
<protein>
    <recommendedName>
        <fullName evidence="3">DUF3348 domain-containing protein</fullName>
    </recommendedName>
</protein>
<dbReference type="RefSeq" id="WP_434028584.1">
    <property type="nucleotide sequence ID" value="NZ_BNBA01000004.1"/>
</dbReference>